<gene>
    <name evidence="2" type="ORF">I206_06972</name>
    <name evidence="3" type="ORF">I206_101937</name>
</gene>
<dbReference type="KEGG" id="kpin:30175341"/>
<reference evidence="3" key="2">
    <citation type="submission" date="2013-07" db="EMBL/GenBank/DDBJ databases">
        <authorList>
            <consortium name="The Broad Institute Genome Sequencing Platform"/>
            <person name="Cuomo C."/>
            <person name="Litvintseva A."/>
            <person name="Chen Y."/>
            <person name="Heitman J."/>
            <person name="Sun S."/>
            <person name="Springer D."/>
            <person name="Dromer F."/>
            <person name="Young S.K."/>
            <person name="Zeng Q."/>
            <person name="Gargeya S."/>
            <person name="Fitzgerald M."/>
            <person name="Abouelleil A."/>
            <person name="Alvarado L."/>
            <person name="Berlin A.M."/>
            <person name="Chapman S.B."/>
            <person name="Dewar J."/>
            <person name="Goldberg J."/>
            <person name="Griggs A."/>
            <person name="Gujja S."/>
            <person name="Hansen M."/>
            <person name="Howarth C."/>
            <person name="Imamovic A."/>
            <person name="Larimer J."/>
            <person name="McCowan C."/>
            <person name="Murphy C."/>
            <person name="Pearson M."/>
            <person name="Priest M."/>
            <person name="Roberts A."/>
            <person name="Saif S."/>
            <person name="Shea T."/>
            <person name="Sykes S."/>
            <person name="Wortman J."/>
            <person name="Nusbaum C."/>
            <person name="Birren B."/>
        </authorList>
    </citation>
    <scope>NUCLEOTIDE SEQUENCE</scope>
    <source>
        <strain evidence="3">CBS 10737</strain>
    </source>
</reference>
<evidence type="ECO:0000313" key="3">
    <source>
        <dbReference type="EMBL" id="WWC68018.1"/>
    </source>
</evidence>
<feature type="compositionally biased region" description="Polar residues" evidence="1">
    <location>
        <begin position="1"/>
        <end position="14"/>
    </location>
</feature>
<dbReference type="AlphaFoldDB" id="A0A1B9HV97"/>
<dbReference type="Proteomes" id="UP000094020">
    <property type="component" value="Chromosome 2"/>
</dbReference>
<feature type="region of interest" description="Disordered" evidence="1">
    <location>
        <begin position="1"/>
        <end position="77"/>
    </location>
</feature>
<reference evidence="2" key="3">
    <citation type="submission" date="2016-07" db="EMBL/GenBank/DDBJ databases">
        <title>Evolution of pathogenesis and genome organization in the Tremellales.</title>
        <authorList>
            <person name="Cuomo C."/>
            <person name="Litvintseva A."/>
            <person name="Heitman J."/>
            <person name="Chen Y."/>
            <person name="Sun S."/>
            <person name="Springer D."/>
            <person name="Dromer F."/>
            <person name="Young S."/>
            <person name="Zeng Q."/>
            <person name="Chapman S."/>
            <person name="Gujja S."/>
            <person name="Saif S."/>
            <person name="Birren B."/>
        </authorList>
    </citation>
    <scope>NUCLEOTIDE SEQUENCE</scope>
    <source>
        <strain evidence="2">CBS 10737</strain>
    </source>
</reference>
<evidence type="ECO:0000313" key="4">
    <source>
        <dbReference type="Proteomes" id="UP000094020"/>
    </source>
</evidence>
<name>A0A1B9HV97_9TREE</name>
<evidence type="ECO:0000256" key="1">
    <source>
        <dbReference type="SAM" id="MobiDB-lite"/>
    </source>
</evidence>
<dbReference type="RefSeq" id="XP_019008413.1">
    <property type="nucleotide sequence ID" value="XM_019158667.1"/>
</dbReference>
<feature type="compositionally biased region" description="Polar residues" evidence="1">
    <location>
        <begin position="61"/>
        <end position="77"/>
    </location>
</feature>
<reference evidence="2" key="1">
    <citation type="submission" date="2013-07" db="EMBL/GenBank/DDBJ databases">
        <title>The Genome Sequence of Cryptococcus pinus CBS10737.</title>
        <authorList>
            <consortium name="The Broad Institute Genome Sequencing Platform"/>
            <person name="Cuomo C."/>
            <person name="Litvintseva A."/>
            <person name="Chen Y."/>
            <person name="Heitman J."/>
            <person name="Sun S."/>
            <person name="Springer D."/>
            <person name="Dromer F."/>
            <person name="Young S.K."/>
            <person name="Zeng Q."/>
            <person name="Gargeya S."/>
            <person name="Fitzgerald M."/>
            <person name="Abouelleil A."/>
            <person name="Alvarado L."/>
            <person name="Berlin A.M."/>
            <person name="Chapman S.B."/>
            <person name="Dewar J."/>
            <person name="Goldberg J."/>
            <person name="Griggs A."/>
            <person name="Gujja S."/>
            <person name="Hansen M."/>
            <person name="Howarth C."/>
            <person name="Imamovic A."/>
            <person name="Larimer J."/>
            <person name="McCowan C."/>
            <person name="Murphy C."/>
            <person name="Pearson M."/>
            <person name="Priest M."/>
            <person name="Roberts A."/>
            <person name="Saif S."/>
            <person name="Shea T."/>
            <person name="Sykes S."/>
            <person name="Wortman J."/>
            <person name="Nusbaum C."/>
            <person name="Birren B."/>
        </authorList>
    </citation>
    <scope>NUCLEOTIDE SEQUENCE [LARGE SCALE GENOMIC DNA]</scope>
    <source>
        <strain evidence="2">CBS 10737</strain>
    </source>
</reference>
<proteinExistence type="predicted"/>
<dbReference type="GeneID" id="30175341"/>
<evidence type="ECO:0000313" key="2">
    <source>
        <dbReference type="EMBL" id="OCF47194.1"/>
    </source>
</evidence>
<keyword evidence="4" id="KW-1185">Reference proteome</keyword>
<sequence>MSDQRATDTSGENSANDRPDSPPPSYDEATRTGIDPVYRVYESSCPGGPPQAYRPTGAPPSDTSTPDGSTRSDASGN</sequence>
<reference evidence="3" key="4">
    <citation type="submission" date="2024-02" db="EMBL/GenBank/DDBJ databases">
        <title>Comparative genomics of Cryptococcus and Kwoniella reveals pathogenesis evolution and contrasting modes of karyotype evolution via chromosome fusion or intercentromeric recombination.</title>
        <authorList>
            <person name="Coelho M.A."/>
            <person name="David-Palma M."/>
            <person name="Shea T."/>
            <person name="Bowers K."/>
            <person name="McGinley-Smith S."/>
            <person name="Mohammad A.W."/>
            <person name="Gnirke A."/>
            <person name="Yurkov A.M."/>
            <person name="Nowrousian M."/>
            <person name="Sun S."/>
            <person name="Cuomo C.A."/>
            <person name="Heitman J."/>
        </authorList>
    </citation>
    <scope>NUCLEOTIDE SEQUENCE</scope>
    <source>
        <strain evidence="3">CBS 10737</strain>
    </source>
</reference>
<accession>A0A1B9HV97</accession>
<dbReference type="EMBL" id="CP144520">
    <property type="protein sequence ID" value="WWC68018.1"/>
    <property type="molecule type" value="Genomic_DNA"/>
</dbReference>
<organism evidence="2">
    <name type="scientific">Kwoniella pini CBS 10737</name>
    <dbReference type="NCBI Taxonomy" id="1296096"/>
    <lineage>
        <taxon>Eukaryota</taxon>
        <taxon>Fungi</taxon>
        <taxon>Dikarya</taxon>
        <taxon>Basidiomycota</taxon>
        <taxon>Agaricomycotina</taxon>
        <taxon>Tremellomycetes</taxon>
        <taxon>Tremellales</taxon>
        <taxon>Cryptococcaceae</taxon>
        <taxon>Kwoniella</taxon>
    </lineage>
</organism>
<protein>
    <submittedName>
        <fullName evidence="2">Uncharacterized protein</fullName>
    </submittedName>
</protein>
<dbReference type="EMBL" id="KV700117">
    <property type="protein sequence ID" value="OCF47194.1"/>
    <property type="molecule type" value="Genomic_DNA"/>
</dbReference>